<dbReference type="CDD" id="cd00590">
    <property type="entry name" value="RRM_SF"/>
    <property type="match status" value="1"/>
</dbReference>
<keyword evidence="1" id="KW-0694">RNA-binding</keyword>
<feature type="domain" description="RRM" evidence="3">
    <location>
        <begin position="39"/>
        <end position="116"/>
    </location>
</feature>
<dbReference type="PANTHER" id="PTHR34427">
    <property type="entry name" value="DUF4283 DOMAIN PROTEIN"/>
    <property type="match status" value="1"/>
</dbReference>
<dbReference type="SUPFAM" id="SSF54928">
    <property type="entry name" value="RNA-binding domain, RBD"/>
    <property type="match status" value="1"/>
</dbReference>
<reference evidence="4 5" key="1">
    <citation type="journal article" date="2018" name="Mol. Plant">
        <title>The genome of Artemisia annua provides insight into the evolution of Asteraceae family and artemisinin biosynthesis.</title>
        <authorList>
            <person name="Shen Q."/>
            <person name="Zhang L."/>
            <person name="Liao Z."/>
            <person name="Wang S."/>
            <person name="Yan T."/>
            <person name="Shi P."/>
            <person name="Liu M."/>
            <person name="Fu X."/>
            <person name="Pan Q."/>
            <person name="Wang Y."/>
            <person name="Lv Z."/>
            <person name="Lu X."/>
            <person name="Zhang F."/>
            <person name="Jiang W."/>
            <person name="Ma Y."/>
            <person name="Chen M."/>
            <person name="Hao X."/>
            <person name="Li L."/>
            <person name="Tang Y."/>
            <person name="Lv G."/>
            <person name="Zhou Y."/>
            <person name="Sun X."/>
            <person name="Brodelius P.E."/>
            <person name="Rose J.K.C."/>
            <person name="Tang K."/>
        </authorList>
    </citation>
    <scope>NUCLEOTIDE SEQUENCE [LARGE SCALE GENOMIC DNA]</scope>
    <source>
        <strain evidence="5">cv. Huhao1</strain>
        <tissue evidence="4">Leaf</tissue>
    </source>
</reference>
<dbReference type="Gene3D" id="3.30.70.330">
    <property type="match status" value="1"/>
</dbReference>
<dbReference type="InterPro" id="IPR012677">
    <property type="entry name" value="Nucleotide-bd_a/b_plait_sf"/>
</dbReference>
<comment type="caution">
    <text evidence="4">The sequence shown here is derived from an EMBL/GenBank/DDBJ whole genome shotgun (WGS) entry which is preliminary data.</text>
</comment>
<dbReference type="EMBL" id="PKPP01001764">
    <property type="protein sequence ID" value="PWA80112.1"/>
    <property type="molecule type" value="Genomic_DNA"/>
</dbReference>
<keyword evidence="5" id="KW-1185">Reference proteome</keyword>
<feature type="region of interest" description="Disordered" evidence="2">
    <location>
        <begin position="477"/>
        <end position="556"/>
    </location>
</feature>
<feature type="compositionally biased region" description="Polar residues" evidence="2">
    <location>
        <begin position="536"/>
        <end position="551"/>
    </location>
</feature>
<feature type="compositionally biased region" description="Basic and acidic residues" evidence="2">
    <location>
        <begin position="500"/>
        <end position="535"/>
    </location>
</feature>
<dbReference type="PROSITE" id="PS50102">
    <property type="entry name" value="RRM"/>
    <property type="match status" value="1"/>
</dbReference>
<dbReference type="InterPro" id="IPR035979">
    <property type="entry name" value="RBD_domain_sf"/>
</dbReference>
<evidence type="ECO:0000256" key="2">
    <source>
        <dbReference type="SAM" id="MobiDB-lite"/>
    </source>
</evidence>
<evidence type="ECO:0000256" key="1">
    <source>
        <dbReference type="PROSITE-ProRule" id="PRU00176"/>
    </source>
</evidence>
<accession>A0A2U1P2Z9</accession>
<dbReference type="PANTHER" id="PTHR34427:SF5">
    <property type="entry name" value="DUF4283 DOMAIN-CONTAINING PROTEIN"/>
    <property type="match status" value="1"/>
</dbReference>
<dbReference type="Pfam" id="PF00076">
    <property type="entry name" value="RRM_1"/>
    <property type="match status" value="1"/>
</dbReference>
<evidence type="ECO:0000313" key="4">
    <source>
        <dbReference type="EMBL" id="PWA80112.1"/>
    </source>
</evidence>
<dbReference type="AlphaFoldDB" id="A0A2U1P2Z9"/>
<name>A0A2U1P2Z9_ARTAN</name>
<evidence type="ECO:0000313" key="5">
    <source>
        <dbReference type="Proteomes" id="UP000245207"/>
    </source>
</evidence>
<evidence type="ECO:0000259" key="3">
    <source>
        <dbReference type="PROSITE" id="PS50102"/>
    </source>
</evidence>
<dbReference type="GO" id="GO:0003723">
    <property type="term" value="F:RNA binding"/>
    <property type="evidence" value="ECO:0007669"/>
    <property type="project" value="UniProtKB-UniRule"/>
</dbReference>
<sequence length="641" mass="71952">MGMRYYKHEDGWTWTFRKRDNQGSRISNPFNNGIEKISESFYITNFPDHLDAKGLWRACEPFGRIVDAYIAKKHSKLGKRFAFVRFLGISKAEDFVKRLSTIWINNHHVFAAVARFKRPSLVQRNFKSQSNIQHAFRKPKPQAVDKGNYQSEASTYASVVNGGAPKHSISHQRDSKKSITLHDSDLIKIDDSSRVLLAKVKDIGTMNNIYHLCTNEGFSNISIHHVGGLCLWFQFLDSEQCIAFKNNFTMNTFFSSIKNVSQNFIVDERMIWIEINGLPLCAWGSSALKKVASLFGKFIFFENDQGTTIGTGRVCIATTQKKFISEEVTVSVNGVDFNVNVHELATWSINIDKVQDYDDETSEKEDGTPSSDFGDLISEGKLEENFIVDERMIWIEINGLPLCAWGSSALKKVASLFGKFIFFENDQGTTIGTGRVCIATTQKSFISEEVTVSVNGVDFNVNVHELAIWSINIDKVQDSDDETSEKEDGTPSSDFGDLISGDKLEEVRHDNHIDNSEENIKKSTESMEHVVKDQSHTSSPILNTSNVNKASTDSEDLSCPPGFEHLKRNISTHPSHSVCSSSAKCSTMFAKYRKKDIKSLSLLHEMNHIIEVGGALGYDVRGCRKTLKGILNESGASFFNK</sequence>
<dbReference type="InterPro" id="IPR000504">
    <property type="entry name" value="RRM_dom"/>
</dbReference>
<protein>
    <recommendedName>
        <fullName evidence="3">RRM domain-containing protein</fullName>
    </recommendedName>
</protein>
<dbReference type="SMART" id="SM00360">
    <property type="entry name" value="RRM"/>
    <property type="match status" value="1"/>
</dbReference>
<dbReference type="OrthoDB" id="1744977at2759"/>
<gene>
    <name evidence="4" type="ORF">CTI12_AA199960</name>
</gene>
<organism evidence="4 5">
    <name type="scientific">Artemisia annua</name>
    <name type="common">Sweet wormwood</name>
    <dbReference type="NCBI Taxonomy" id="35608"/>
    <lineage>
        <taxon>Eukaryota</taxon>
        <taxon>Viridiplantae</taxon>
        <taxon>Streptophyta</taxon>
        <taxon>Embryophyta</taxon>
        <taxon>Tracheophyta</taxon>
        <taxon>Spermatophyta</taxon>
        <taxon>Magnoliopsida</taxon>
        <taxon>eudicotyledons</taxon>
        <taxon>Gunneridae</taxon>
        <taxon>Pentapetalae</taxon>
        <taxon>asterids</taxon>
        <taxon>campanulids</taxon>
        <taxon>Asterales</taxon>
        <taxon>Asteraceae</taxon>
        <taxon>Asteroideae</taxon>
        <taxon>Anthemideae</taxon>
        <taxon>Artemisiinae</taxon>
        <taxon>Artemisia</taxon>
    </lineage>
</organism>
<proteinExistence type="predicted"/>
<dbReference type="Proteomes" id="UP000245207">
    <property type="component" value="Unassembled WGS sequence"/>
</dbReference>